<accession>A0AAQ3QDJ7</accession>
<keyword evidence="2" id="KW-1185">Reference proteome</keyword>
<gene>
    <name evidence="1" type="ORF">Cni_G14325</name>
</gene>
<protein>
    <submittedName>
        <fullName evidence="1">Uncharacterized protein</fullName>
    </submittedName>
</protein>
<dbReference type="AlphaFoldDB" id="A0AAQ3QDJ7"/>
<evidence type="ECO:0000313" key="2">
    <source>
        <dbReference type="Proteomes" id="UP001327560"/>
    </source>
</evidence>
<dbReference type="EMBL" id="CP136893">
    <property type="protein sequence ID" value="WOL05596.1"/>
    <property type="molecule type" value="Genomic_DNA"/>
</dbReference>
<organism evidence="1 2">
    <name type="scientific">Canna indica</name>
    <name type="common">Indian-shot</name>
    <dbReference type="NCBI Taxonomy" id="4628"/>
    <lineage>
        <taxon>Eukaryota</taxon>
        <taxon>Viridiplantae</taxon>
        <taxon>Streptophyta</taxon>
        <taxon>Embryophyta</taxon>
        <taxon>Tracheophyta</taxon>
        <taxon>Spermatophyta</taxon>
        <taxon>Magnoliopsida</taxon>
        <taxon>Liliopsida</taxon>
        <taxon>Zingiberales</taxon>
        <taxon>Cannaceae</taxon>
        <taxon>Canna</taxon>
    </lineage>
</organism>
<reference evidence="1 2" key="1">
    <citation type="submission" date="2023-10" db="EMBL/GenBank/DDBJ databases">
        <title>Chromosome-scale genome assembly provides insights into flower coloration mechanisms of Canna indica.</title>
        <authorList>
            <person name="Li C."/>
        </authorList>
    </citation>
    <scope>NUCLEOTIDE SEQUENCE [LARGE SCALE GENOMIC DNA]</scope>
    <source>
        <tissue evidence="1">Flower</tissue>
    </source>
</reference>
<dbReference type="Proteomes" id="UP001327560">
    <property type="component" value="Chromosome 4"/>
</dbReference>
<name>A0AAQ3QDJ7_9LILI</name>
<sequence length="97" mass="10400">MTRLDAAIGTLASSILRDAASSVHRPHFDECGDDCGVGHFVRVACEACKSLAAMAAQCLHHLLRSNGDTSMNAFTMTSPPVKSNNEAYITVKHRLAK</sequence>
<proteinExistence type="predicted"/>
<evidence type="ECO:0000313" key="1">
    <source>
        <dbReference type="EMBL" id="WOL05596.1"/>
    </source>
</evidence>